<feature type="compositionally biased region" description="Low complexity" evidence="12">
    <location>
        <begin position="46"/>
        <end position="57"/>
    </location>
</feature>
<evidence type="ECO:0000256" key="8">
    <source>
        <dbReference type="ARBA" id="ARBA00023125"/>
    </source>
</evidence>
<dbReference type="CDD" id="cd00074">
    <property type="entry name" value="HFD_H2A"/>
    <property type="match status" value="1"/>
</dbReference>
<feature type="region of interest" description="Disordered" evidence="12">
    <location>
        <begin position="1"/>
        <end position="22"/>
    </location>
</feature>
<name>A0A813YB09_9BILA</name>
<dbReference type="InterPro" id="IPR032454">
    <property type="entry name" value="Histone_H2A_C"/>
</dbReference>
<keyword evidence="9 11" id="KW-0539">Nucleus</keyword>
<dbReference type="GO" id="GO:0000786">
    <property type="term" value="C:nucleosome"/>
    <property type="evidence" value="ECO:0007669"/>
    <property type="project" value="UniProtKB-KW"/>
</dbReference>
<evidence type="ECO:0000256" key="2">
    <source>
        <dbReference type="ARBA" id="ARBA00004123"/>
    </source>
</evidence>
<dbReference type="GO" id="GO:0030527">
    <property type="term" value="F:structural constituent of chromatin"/>
    <property type="evidence" value="ECO:0007669"/>
    <property type="project" value="InterPro"/>
</dbReference>
<comment type="caution">
    <text evidence="15">The sequence shown here is derived from an EMBL/GenBank/DDBJ whole genome shotgun (WGS) entry which is preliminary data.</text>
</comment>
<keyword evidence="10 11" id="KW-0544">Nucleosome core</keyword>
<accession>A0A813YB09</accession>
<evidence type="ECO:0000259" key="13">
    <source>
        <dbReference type="Pfam" id="PF00125"/>
    </source>
</evidence>
<feature type="domain" description="Histone H2A C-terminal" evidence="14">
    <location>
        <begin position="137"/>
        <end position="162"/>
    </location>
</feature>
<proteinExistence type="inferred from homology"/>
<feature type="domain" description="Core Histone H2A/H2B/H3" evidence="13">
    <location>
        <begin position="56"/>
        <end position="133"/>
    </location>
</feature>
<dbReference type="Pfam" id="PF00125">
    <property type="entry name" value="Histone"/>
    <property type="match status" value="1"/>
</dbReference>
<evidence type="ECO:0000256" key="4">
    <source>
        <dbReference type="ARBA" id="ARBA00010691"/>
    </source>
</evidence>
<dbReference type="InterPro" id="IPR032458">
    <property type="entry name" value="Histone_H2A_CS"/>
</dbReference>
<evidence type="ECO:0000256" key="6">
    <source>
        <dbReference type="ARBA" id="ARBA00017642"/>
    </source>
</evidence>
<evidence type="ECO:0000256" key="3">
    <source>
        <dbReference type="ARBA" id="ARBA00004286"/>
    </source>
</evidence>
<dbReference type="PANTHER" id="PTHR23430">
    <property type="entry name" value="HISTONE H2A"/>
    <property type="match status" value="1"/>
</dbReference>
<dbReference type="InterPro" id="IPR007125">
    <property type="entry name" value="H2A/H2B/H3"/>
</dbReference>
<evidence type="ECO:0000313" key="16">
    <source>
        <dbReference type="Proteomes" id="UP000663832"/>
    </source>
</evidence>
<keyword evidence="8 11" id="KW-0238">DNA-binding</keyword>
<evidence type="ECO:0000256" key="5">
    <source>
        <dbReference type="ARBA" id="ARBA00011538"/>
    </source>
</evidence>
<evidence type="ECO:0000259" key="14">
    <source>
        <dbReference type="Pfam" id="PF16211"/>
    </source>
</evidence>
<dbReference type="Gene3D" id="1.10.20.10">
    <property type="entry name" value="Histone, subunit A"/>
    <property type="match status" value="1"/>
</dbReference>
<evidence type="ECO:0000256" key="1">
    <source>
        <dbReference type="ARBA" id="ARBA00002001"/>
    </source>
</evidence>
<dbReference type="AlphaFoldDB" id="A0A813YB09"/>
<dbReference type="SUPFAM" id="SSF47113">
    <property type="entry name" value="Histone-fold"/>
    <property type="match status" value="1"/>
</dbReference>
<evidence type="ECO:0000256" key="7">
    <source>
        <dbReference type="ARBA" id="ARBA00022454"/>
    </source>
</evidence>
<dbReference type="GO" id="GO:0046982">
    <property type="term" value="F:protein heterodimerization activity"/>
    <property type="evidence" value="ECO:0007669"/>
    <property type="project" value="InterPro"/>
</dbReference>
<sequence length="182" mass="20398">MANNSTNTNSISHSLSDNNGTLRLSTDSSYELDINNNDIQQHSDKNVSTNKTNSTSSGYMTRSKKAGLVFPVSRVENHLRKGRYAKRISPQASVYLASVLEYLVAETVELAGDMTRKGKRKRITPRDIALAIKNDHELAKLCTDVTIPEGGVQPFIHEVLLKPSQRRRTRRVKFNIVDDNDL</sequence>
<comment type="subcellular location">
    <subcellularLocation>
        <location evidence="3">Chromosome</location>
    </subcellularLocation>
    <subcellularLocation>
        <location evidence="2 11">Nucleus</location>
    </subcellularLocation>
</comment>
<dbReference type="EMBL" id="CAJNOM010000037">
    <property type="protein sequence ID" value="CAF0881616.1"/>
    <property type="molecule type" value="Genomic_DNA"/>
</dbReference>
<dbReference type="OrthoDB" id="10029964at2759"/>
<dbReference type="GO" id="GO:0003677">
    <property type="term" value="F:DNA binding"/>
    <property type="evidence" value="ECO:0007669"/>
    <property type="project" value="UniProtKB-KW"/>
</dbReference>
<dbReference type="Pfam" id="PF16211">
    <property type="entry name" value="Histone_H2A_C"/>
    <property type="match status" value="1"/>
</dbReference>
<dbReference type="InterPro" id="IPR002119">
    <property type="entry name" value="Histone_H2A"/>
</dbReference>
<dbReference type="GO" id="GO:0005634">
    <property type="term" value="C:nucleus"/>
    <property type="evidence" value="ECO:0007669"/>
    <property type="project" value="UniProtKB-SubCell"/>
</dbReference>
<gene>
    <name evidence="15" type="ORF">QVE165_LOCUS8447</name>
</gene>
<protein>
    <recommendedName>
        <fullName evidence="6 11">Histone H2A</fullName>
    </recommendedName>
</protein>
<evidence type="ECO:0000256" key="9">
    <source>
        <dbReference type="ARBA" id="ARBA00023242"/>
    </source>
</evidence>
<organism evidence="15 16">
    <name type="scientific">Adineta steineri</name>
    <dbReference type="NCBI Taxonomy" id="433720"/>
    <lineage>
        <taxon>Eukaryota</taxon>
        <taxon>Metazoa</taxon>
        <taxon>Spiralia</taxon>
        <taxon>Gnathifera</taxon>
        <taxon>Rotifera</taxon>
        <taxon>Eurotatoria</taxon>
        <taxon>Bdelloidea</taxon>
        <taxon>Adinetida</taxon>
        <taxon>Adinetidae</taxon>
        <taxon>Adineta</taxon>
    </lineage>
</organism>
<feature type="region of interest" description="Disordered" evidence="12">
    <location>
        <begin position="37"/>
        <end position="60"/>
    </location>
</feature>
<evidence type="ECO:0000313" key="15">
    <source>
        <dbReference type="EMBL" id="CAF0881616.1"/>
    </source>
</evidence>
<evidence type="ECO:0000256" key="10">
    <source>
        <dbReference type="ARBA" id="ARBA00023269"/>
    </source>
</evidence>
<comment type="function">
    <text evidence="1">Core component of nucleosome. Nucleosomes wrap and compact DNA into chromatin, limiting DNA accessibility to the cellular machineries which require DNA as a template. Histones thereby play a central role in transcription regulation, DNA repair, DNA replication and chromosomal stability. DNA accessibility is regulated via a complex set of post-translational modifications of histones, also called histone code, and nucleosome remodeling.</text>
</comment>
<feature type="compositionally biased region" description="Low complexity" evidence="12">
    <location>
        <begin position="1"/>
        <end position="16"/>
    </location>
</feature>
<dbReference type="PRINTS" id="PR00620">
    <property type="entry name" value="HISTONEH2A"/>
</dbReference>
<dbReference type="PROSITE" id="PS00046">
    <property type="entry name" value="HISTONE_H2A"/>
    <property type="match status" value="1"/>
</dbReference>
<evidence type="ECO:0000256" key="12">
    <source>
        <dbReference type="SAM" id="MobiDB-lite"/>
    </source>
</evidence>
<comment type="subunit">
    <text evidence="5 11">The nucleosome is a histone octamer containing two molecules each of H2A, H2B, H3 and H4 assembled in one H3-H4 heterotetramer and two H2A-H2B heterodimers. The octamer wraps approximately 147 bp of DNA.</text>
</comment>
<evidence type="ECO:0000256" key="11">
    <source>
        <dbReference type="RuleBase" id="RU003767"/>
    </source>
</evidence>
<dbReference type="InterPro" id="IPR009072">
    <property type="entry name" value="Histone-fold"/>
</dbReference>
<dbReference type="SMART" id="SM00414">
    <property type="entry name" value="H2A"/>
    <property type="match status" value="1"/>
</dbReference>
<keyword evidence="7 11" id="KW-0158">Chromosome</keyword>
<comment type="similarity">
    <text evidence="4 11">Belongs to the histone H2A family.</text>
</comment>
<dbReference type="FunFam" id="1.10.20.10:FF:000093">
    <property type="entry name" value="Histone H2A"/>
    <property type="match status" value="1"/>
</dbReference>
<keyword evidence="16" id="KW-1185">Reference proteome</keyword>
<reference evidence="15" key="1">
    <citation type="submission" date="2021-02" db="EMBL/GenBank/DDBJ databases">
        <authorList>
            <person name="Nowell W R."/>
        </authorList>
    </citation>
    <scope>NUCLEOTIDE SEQUENCE</scope>
</reference>
<dbReference type="Proteomes" id="UP000663832">
    <property type="component" value="Unassembled WGS sequence"/>
</dbReference>